<dbReference type="GO" id="GO:0032787">
    <property type="term" value="P:monocarboxylic acid metabolic process"/>
    <property type="evidence" value="ECO:0007669"/>
    <property type="project" value="UniProtKB-ARBA"/>
</dbReference>
<sequence length="319" mass="34932">MDRPSSVLSSFGGASPSAPEQAAAVSALFIYPIKSCRGISVPQACISSTGFRWDRQWMVVNSKRRALTQRGQPKLALVEVELPVEAFSDGWEPDEGSFLVIRAPGMHALKVPLKKTHDVVDGASVWEWSGSALDEGAEASEWFSNYLGIPCQLLRFNSGQPVDPNYSPGHKTMFSDGFPFLLISQGSLNALNQRLEDPLPINRFRPNILIDGCEPFSEDLWTELKISKLEFHGVKLCSRCKMTTINQENGVSGVEPIEALLKFRSDRILRPGNNPKGKVYFGQNLVCKESLSSGNGHIVKVGDPVYVFGKVSSPAHAAV</sequence>
<name>A0A7I8L692_SPIIN</name>
<dbReference type="OrthoDB" id="17255at2759"/>
<dbReference type="InterPro" id="IPR005302">
    <property type="entry name" value="MoCF_Sase_C"/>
</dbReference>
<gene>
    <name evidence="2" type="ORF">SI8410_11016211</name>
</gene>
<organism evidence="2 3">
    <name type="scientific">Spirodela intermedia</name>
    <name type="common">Intermediate duckweed</name>
    <dbReference type="NCBI Taxonomy" id="51605"/>
    <lineage>
        <taxon>Eukaryota</taxon>
        <taxon>Viridiplantae</taxon>
        <taxon>Streptophyta</taxon>
        <taxon>Embryophyta</taxon>
        <taxon>Tracheophyta</taxon>
        <taxon>Spermatophyta</taxon>
        <taxon>Magnoliopsida</taxon>
        <taxon>Liliopsida</taxon>
        <taxon>Araceae</taxon>
        <taxon>Lemnoideae</taxon>
        <taxon>Spirodela</taxon>
    </lineage>
</organism>
<dbReference type="GO" id="GO:0030170">
    <property type="term" value="F:pyridoxal phosphate binding"/>
    <property type="evidence" value="ECO:0007669"/>
    <property type="project" value="InterPro"/>
</dbReference>
<dbReference type="AlphaFoldDB" id="A0A7I8L692"/>
<reference evidence="2" key="1">
    <citation type="submission" date="2020-02" db="EMBL/GenBank/DDBJ databases">
        <authorList>
            <person name="Scholz U."/>
            <person name="Mascher M."/>
            <person name="Fiebig A."/>
        </authorList>
    </citation>
    <scope>NUCLEOTIDE SEQUENCE</scope>
</reference>
<accession>A0A7I8L692</accession>
<proteinExistence type="predicted"/>
<dbReference type="Pfam" id="PF03473">
    <property type="entry name" value="MOSC"/>
    <property type="match status" value="1"/>
</dbReference>
<dbReference type="SUPFAM" id="SSF141673">
    <property type="entry name" value="MOSC N-terminal domain-like"/>
    <property type="match status" value="1"/>
</dbReference>
<dbReference type="Pfam" id="PF03476">
    <property type="entry name" value="MOSC_N"/>
    <property type="match status" value="1"/>
</dbReference>
<dbReference type="SUPFAM" id="SSF50800">
    <property type="entry name" value="PK beta-barrel domain-like"/>
    <property type="match status" value="1"/>
</dbReference>
<dbReference type="Proteomes" id="UP000663760">
    <property type="component" value="Chromosome 11"/>
</dbReference>
<protein>
    <recommendedName>
        <fullName evidence="1">MOSC domain-containing protein</fullName>
    </recommendedName>
</protein>
<evidence type="ECO:0000259" key="1">
    <source>
        <dbReference type="PROSITE" id="PS51340"/>
    </source>
</evidence>
<dbReference type="PANTHER" id="PTHR14237:SF69">
    <property type="entry name" value="MITOCHONDRIAL AMIDOXIME REDUCING COMPONENT 2-LIKE ISOFORM X1"/>
    <property type="match status" value="1"/>
</dbReference>
<dbReference type="EMBL" id="LR746274">
    <property type="protein sequence ID" value="CAA7405533.1"/>
    <property type="molecule type" value="Genomic_DNA"/>
</dbReference>
<dbReference type="PROSITE" id="PS51340">
    <property type="entry name" value="MOSC"/>
    <property type="match status" value="1"/>
</dbReference>
<evidence type="ECO:0000313" key="3">
    <source>
        <dbReference type="Proteomes" id="UP000663760"/>
    </source>
</evidence>
<keyword evidence="3" id="KW-1185">Reference proteome</keyword>
<dbReference type="GO" id="GO:0003824">
    <property type="term" value="F:catalytic activity"/>
    <property type="evidence" value="ECO:0007669"/>
    <property type="project" value="InterPro"/>
</dbReference>
<dbReference type="GO" id="GO:0030151">
    <property type="term" value="F:molybdenum ion binding"/>
    <property type="evidence" value="ECO:0007669"/>
    <property type="project" value="InterPro"/>
</dbReference>
<dbReference type="InterPro" id="IPR005303">
    <property type="entry name" value="MOCOS_middle"/>
</dbReference>
<dbReference type="InterPro" id="IPR011037">
    <property type="entry name" value="Pyrv_Knase-like_insert_dom_sf"/>
</dbReference>
<dbReference type="PANTHER" id="PTHR14237">
    <property type="entry name" value="MOLYBDOPTERIN COFACTOR SULFURASE MOSC"/>
    <property type="match status" value="1"/>
</dbReference>
<feature type="domain" description="MOSC" evidence="1">
    <location>
        <begin position="151"/>
        <end position="308"/>
    </location>
</feature>
<evidence type="ECO:0000313" key="2">
    <source>
        <dbReference type="EMBL" id="CAA7405533.1"/>
    </source>
</evidence>